<keyword evidence="2" id="KW-1185">Reference proteome</keyword>
<comment type="caution">
    <text evidence="1">The sequence shown here is derived from an EMBL/GenBank/DDBJ whole genome shotgun (WGS) entry which is preliminary data.</text>
</comment>
<gene>
    <name evidence="1" type="ORF">RE431_13565</name>
</gene>
<dbReference type="Gene3D" id="2.180.10.10">
    <property type="entry name" value="RHS repeat-associated core"/>
    <property type="match status" value="1"/>
</dbReference>
<dbReference type="NCBIfam" id="TIGR03696">
    <property type="entry name" value="Rhs_assc_core"/>
    <property type="match status" value="1"/>
</dbReference>
<dbReference type="Proteomes" id="UP001257234">
    <property type="component" value="Unassembled WGS sequence"/>
</dbReference>
<sequence length="319" mass="35849">MNRFNYYPYGMLQPGRHGNSGEYRYGFQGQEKDDELKGEGNSINYKYRMFDPRIGRFFSRDPLEKSFPWNSPYAFSENRIIDGVELEGKEWSVSIYGPSKENEVTTVEINLKIKVINSSKILTDKTKVDKLLLGAQSEFKKVYSQFDKNNNVQYSAHLEYEILDKVPAEGLSDSFVVKLNDLKTQTLTRGGRTFRGIIAGSTPKGRTQSTLVNVGLSIDGVMRQIDGIIRTTLHELGHSGGLPHPFSIDNDIRSVDQTNDKKANASPGVDPQAIIENLLNSDANPNKSLRPGKTKGKNIEIEQLQKIIETVKGQQDVEN</sequence>
<dbReference type="RefSeq" id="WP_309562550.1">
    <property type="nucleotide sequence ID" value="NZ_JAVJIU010000004.1"/>
</dbReference>
<dbReference type="InterPro" id="IPR022385">
    <property type="entry name" value="Rhs_assc_core"/>
</dbReference>
<protein>
    <submittedName>
        <fullName evidence="1">RHS repeat-associated core domain-containing protein</fullName>
    </submittedName>
</protein>
<evidence type="ECO:0000313" key="2">
    <source>
        <dbReference type="Proteomes" id="UP001257234"/>
    </source>
</evidence>
<dbReference type="EMBL" id="JAVJIU010000004">
    <property type="protein sequence ID" value="MDR5591670.1"/>
    <property type="molecule type" value="Genomic_DNA"/>
</dbReference>
<proteinExistence type="predicted"/>
<reference evidence="2" key="1">
    <citation type="submission" date="2023-07" db="EMBL/GenBank/DDBJ databases">
        <title>Christiangramia sp. SM2212., a novel bacterium of the family Flavobacteriaceae isolated from the sea sediment.</title>
        <authorList>
            <person name="Wang J."/>
            <person name="Zhang X."/>
        </authorList>
    </citation>
    <scope>NUCLEOTIDE SEQUENCE [LARGE SCALE GENOMIC DNA]</scope>
    <source>
        <strain evidence="2">SM2212</strain>
    </source>
</reference>
<organism evidence="1 2">
    <name type="scientific">Christiangramia sediminicola</name>
    <dbReference type="NCBI Taxonomy" id="3073267"/>
    <lineage>
        <taxon>Bacteria</taxon>
        <taxon>Pseudomonadati</taxon>
        <taxon>Bacteroidota</taxon>
        <taxon>Flavobacteriia</taxon>
        <taxon>Flavobacteriales</taxon>
        <taxon>Flavobacteriaceae</taxon>
        <taxon>Christiangramia</taxon>
    </lineage>
</organism>
<evidence type="ECO:0000313" key="1">
    <source>
        <dbReference type="EMBL" id="MDR5591670.1"/>
    </source>
</evidence>
<name>A0ABU1ETE9_9FLAO</name>
<accession>A0ABU1ETE9</accession>